<comment type="similarity">
    <text evidence="9">Belongs to the peroxiredoxin family. BCP/PrxQ subfamily.</text>
</comment>
<comment type="caution">
    <text evidence="14">The sequence shown here is derived from an EMBL/GenBank/DDBJ whole genome shotgun (WGS) entry which is preliminary data.</text>
</comment>
<evidence type="ECO:0000256" key="7">
    <source>
        <dbReference type="ARBA" id="ARBA00023284"/>
    </source>
</evidence>
<gene>
    <name evidence="14" type="ORF">KY084_03785</name>
</gene>
<dbReference type="InterPro" id="IPR050924">
    <property type="entry name" value="Peroxiredoxin_BCP/PrxQ"/>
</dbReference>
<evidence type="ECO:0000313" key="14">
    <source>
        <dbReference type="EMBL" id="MBW4329992.1"/>
    </source>
</evidence>
<evidence type="ECO:0000256" key="3">
    <source>
        <dbReference type="ARBA" id="ARBA00022559"/>
    </source>
</evidence>
<keyword evidence="6" id="KW-1015">Disulfide bond</keyword>
<sequence length="179" mass="18669">MRPFFLVPAIIGVAMAVPASAALEQGARAPDFTAKGAMAGKPITITLSRALKKGPVVLYFFPAAFTSGCNAEAAAFAQSIDRFHAAGATVIGMTAGNTDRLIEFSAKHCSGKFPVAAATPAIVKAYDVALTGENAKNTGYTNRTSYVIARDGRIAYRYTAMQPAAHIANTLAAVEKLGR</sequence>
<organism evidence="14 15">
    <name type="scientific">Stakelama flava</name>
    <dbReference type="NCBI Taxonomy" id="2860338"/>
    <lineage>
        <taxon>Bacteria</taxon>
        <taxon>Pseudomonadati</taxon>
        <taxon>Pseudomonadota</taxon>
        <taxon>Alphaproteobacteria</taxon>
        <taxon>Sphingomonadales</taxon>
        <taxon>Sphingomonadaceae</taxon>
        <taxon>Stakelama</taxon>
    </lineage>
</organism>
<comment type="catalytic activity">
    <reaction evidence="11">
        <text>a hydroperoxide + [thioredoxin]-dithiol = an alcohol + [thioredoxin]-disulfide + H2O</text>
        <dbReference type="Rhea" id="RHEA:62620"/>
        <dbReference type="Rhea" id="RHEA-COMP:10698"/>
        <dbReference type="Rhea" id="RHEA-COMP:10700"/>
        <dbReference type="ChEBI" id="CHEBI:15377"/>
        <dbReference type="ChEBI" id="CHEBI:29950"/>
        <dbReference type="ChEBI" id="CHEBI:30879"/>
        <dbReference type="ChEBI" id="CHEBI:35924"/>
        <dbReference type="ChEBI" id="CHEBI:50058"/>
        <dbReference type="EC" id="1.11.1.24"/>
    </reaction>
</comment>
<evidence type="ECO:0000256" key="4">
    <source>
        <dbReference type="ARBA" id="ARBA00022862"/>
    </source>
</evidence>
<evidence type="ECO:0000256" key="12">
    <source>
        <dbReference type="SAM" id="SignalP"/>
    </source>
</evidence>
<evidence type="ECO:0000259" key="13">
    <source>
        <dbReference type="PROSITE" id="PS51352"/>
    </source>
</evidence>
<dbReference type="CDD" id="cd03017">
    <property type="entry name" value="PRX_BCP"/>
    <property type="match status" value="1"/>
</dbReference>
<dbReference type="PANTHER" id="PTHR42801:SF4">
    <property type="entry name" value="AHPC_TSA FAMILY PROTEIN"/>
    <property type="match status" value="1"/>
</dbReference>
<dbReference type="EC" id="1.11.1.24" evidence="2"/>
<dbReference type="InterPro" id="IPR013766">
    <property type="entry name" value="Thioredoxin_domain"/>
</dbReference>
<feature type="chain" id="PRO_5047252324" description="thioredoxin-dependent peroxiredoxin" evidence="12">
    <location>
        <begin position="22"/>
        <end position="179"/>
    </location>
</feature>
<dbReference type="Proteomes" id="UP001197214">
    <property type="component" value="Unassembled WGS sequence"/>
</dbReference>
<evidence type="ECO:0000256" key="10">
    <source>
        <dbReference type="ARBA" id="ARBA00042639"/>
    </source>
</evidence>
<proteinExistence type="inferred from homology"/>
<dbReference type="PANTHER" id="PTHR42801">
    <property type="entry name" value="THIOREDOXIN-DEPENDENT PEROXIDE REDUCTASE"/>
    <property type="match status" value="1"/>
</dbReference>
<dbReference type="RefSeq" id="WP_219237119.1">
    <property type="nucleotide sequence ID" value="NZ_JAHWZX010000003.1"/>
</dbReference>
<dbReference type="EMBL" id="JAHWZX010000003">
    <property type="protein sequence ID" value="MBW4329992.1"/>
    <property type="molecule type" value="Genomic_DNA"/>
</dbReference>
<comment type="function">
    <text evidence="1">Thiol-specific peroxidase that catalyzes the reduction of hydrogen peroxide and organic hydroperoxides to water and alcohols, respectively. Plays a role in cell protection against oxidative stress by detoxifying peroxides and as sensor of hydrogen peroxide-mediated signaling events.</text>
</comment>
<evidence type="ECO:0000256" key="1">
    <source>
        <dbReference type="ARBA" id="ARBA00003330"/>
    </source>
</evidence>
<evidence type="ECO:0000256" key="5">
    <source>
        <dbReference type="ARBA" id="ARBA00023002"/>
    </source>
</evidence>
<protein>
    <recommendedName>
        <fullName evidence="2">thioredoxin-dependent peroxiredoxin</fullName>
        <ecNumber evidence="2">1.11.1.24</ecNumber>
    </recommendedName>
    <alternativeName>
        <fullName evidence="8">Thioredoxin peroxidase</fullName>
    </alternativeName>
    <alternativeName>
        <fullName evidence="10">Thioredoxin-dependent peroxiredoxin Bcp</fullName>
    </alternativeName>
</protein>
<keyword evidence="15" id="KW-1185">Reference proteome</keyword>
<accession>A0ABS6XIH4</accession>
<feature type="domain" description="Thioredoxin" evidence="13">
    <location>
        <begin position="23"/>
        <end position="179"/>
    </location>
</feature>
<evidence type="ECO:0000256" key="6">
    <source>
        <dbReference type="ARBA" id="ARBA00023157"/>
    </source>
</evidence>
<dbReference type="Pfam" id="PF00578">
    <property type="entry name" value="AhpC-TSA"/>
    <property type="match status" value="1"/>
</dbReference>
<keyword evidence="4" id="KW-0049">Antioxidant</keyword>
<keyword evidence="5" id="KW-0560">Oxidoreductase</keyword>
<name>A0ABS6XIH4_9SPHN</name>
<keyword evidence="3" id="KW-0575">Peroxidase</keyword>
<keyword evidence="12" id="KW-0732">Signal</keyword>
<evidence type="ECO:0000256" key="8">
    <source>
        <dbReference type="ARBA" id="ARBA00032824"/>
    </source>
</evidence>
<evidence type="ECO:0000256" key="11">
    <source>
        <dbReference type="ARBA" id="ARBA00049091"/>
    </source>
</evidence>
<feature type="signal peptide" evidence="12">
    <location>
        <begin position="1"/>
        <end position="21"/>
    </location>
</feature>
<dbReference type="PROSITE" id="PS51352">
    <property type="entry name" value="THIOREDOXIN_2"/>
    <property type="match status" value="1"/>
</dbReference>
<evidence type="ECO:0000256" key="9">
    <source>
        <dbReference type="ARBA" id="ARBA00038489"/>
    </source>
</evidence>
<reference evidence="14 15" key="1">
    <citation type="submission" date="2021-07" db="EMBL/GenBank/DDBJ databases">
        <title>Stakelama flava sp. nov., a novel endophytic bacterium isolated from branch of Kandelia candel.</title>
        <authorList>
            <person name="Tuo L."/>
        </authorList>
    </citation>
    <scope>NUCLEOTIDE SEQUENCE [LARGE SCALE GENOMIC DNA]</scope>
    <source>
        <strain evidence="14 15">CBK3Z-3</strain>
    </source>
</reference>
<keyword evidence="7" id="KW-0676">Redox-active center</keyword>
<evidence type="ECO:0000313" key="15">
    <source>
        <dbReference type="Proteomes" id="UP001197214"/>
    </source>
</evidence>
<evidence type="ECO:0000256" key="2">
    <source>
        <dbReference type="ARBA" id="ARBA00013017"/>
    </source>
</evidence>
<dbReference type="InterPro" id="IPR000866">
    <property type="entry name" value="AhpC/TSA"/>
</dbReference>